<gene>
    <name evidence="7" type="primary">pdxR</name>
    <name evidence="8" type="ORF">NCTC949_01214</name>
    <name evidence="7" type="ORF">UL82_03255</name>
</gene>
<evidence type="ECO:0000313" key="10">
    <source>
        <dbReference type="Proteomes" id="UP000271380"/>
    </source>
</evidence>
<dbReference type="InterPro" id="IPR051446">
    <property type="entry name" value="HTH_trans_reg/aminotransferase"/>
</dbReference>
<dbReference type="KEGG" id="cku:UL82_03255"/>
<dbReference type="Pfam" id="PF00155">
    <property type="entry name" value="Aminotran_1_2"/>
    <property type="match status" value="1"/>
</dbReference>
<dbReference type="InterPro" id="IPR000524">
    <property type="entry name" value="Tscrpt_reg_HTH_GntR"/>
</dbReference>
<evidence type="ECO:0000313" key="9">
    <source>
        <dbReference type="Proteomes" id="UP000033457"/>
    </source>
</evidence>
<keyword evidence="2" id="KW-0663">Pyridoxal phosphate</keyword>
<dbReference type="EMBL" id="CP011312">
    <property type="protein sequence ID" value="AKE40863.1"/>
    <property type="molecule type" value="Genomic_DNA"/>
</dbReference>
<evidence type="ECO:0000256" key="4">
    <source>
        <dbReference type="ARBA" id="ARBA00023125"/>
    </source>
</evidence>
<keyword evidence="4" id="KW-0238">DNA-binding</keyword>
<evidence type="ECO:0000256" key="3">
    <source>
        <dbReference type="ARBA" id="ARBA00023015"/>
    </source>
</evidence>
<dbReference type="AlphaFoldDB" id="A0A0F6R190"/>
<name>A0A0F6R190_9CORY</name>
<dbReference type="GO" id="GO:0008483">
    <property type="term" value="F:transaminase activity"/>
    <property type="evidence" value="ECO:0007669"/>
    <property type="project" value="UniProtKB-KW"/>
</dbReference>
<dbReference type="Gene3D" id="3.40.640.10">
    <property type="entry name" value="Type I PLP-dependent aspartate aminotransferase-like (Major domain)"/>
    <property type="match status" value="1"/>
</dbReference>
<dbReference type="Pfam" id="PF00392">
    <property type="entry name" value="GntR"/>
    <property type="match status" value="1"/>
</dbReference>
<dbReference type="InterPro" id="IPR036388">
    <property type="entry name" value="WH-like_DNA-bd_sf"/>
</dbReference>
<dbReference type="Gene3D" id="1.10.10.10">
    <property type="entry name" value="Winged helix-like DNA-binding domain superfamily/Winged helix DNA-binding domain"/>
    <property type="match status" value="1"/>
</dbReference>
<dbReference type="SUPFAM" id="SSF46785">
    <property type="entry name" value="Winged helix' DNA-binding domain"/>
    <property type="match status" value="1"/>
</dbReference>
<dbReference type="SUPFAM" id="SSF53383">
    <property type="entry name" value="PLP-dependent transferases"/>
    <property type="match status" value="1"/>
</dbReference>
<dbReference type="Proteomes" id="UP000271380">
    <property type="component" value="Chromosome"/>
</dbReference>
<dbReference type="EMBL" id="LR134377">
    <property type="protein sequence ID" value="VEH06609.1"/>
    <property type="molecule type" value="Genomic_DNA"/>
</dbReference>
<evidence type="ECO:0000313" key="7">
    <source>
        <dbReference type="EMBL" id="AKE40863.1"/>
    </source>
</evidence>
<dbReference type="GO" id="GO:0003677">
    <property type="term" value="F:DNA binding"/>
    <property type="evidence" value="ECO:0007669"/>
    <property type="project" value="UniProtKB-KW"/>
</dbReference>
<dbReference type="PROSITE" id="PS50949">
    <property type="entry name" value="HTH_GNTR"/>
    <property type="match status" value="1"/>
</dbReference>
<dbReference type="HOGENOM" id="CLU_017584_0_1_11"/>
<protein>
    <submittedName>
        <fullName evidence="8">Pyridoxine biosynthesis transcriptional regulator PdxR</fullName>
    </submittedName>
    <submittedName>
        <fullName evidence="7">Transcriptional regulator with HTH domain and aminotransferase domain</fullName>
    </submittedName>
</protein>
<dbReference type="CDD" id="cd00609">
    <property type="entry name" value="AAT_like"/>
    <property type="match status" value="1"/>
</dbReference>
<dbReference type="SMART" id="SM00345">
    <property type="entry name" value="HTH_GNTR"/>
    <property type="match status" value="1"/>
</dbReference>
<dbReference type="GO" id="GO:0030170">
    <property type="term" value="F:pyridoxal phosphate binding"/>
    <property type="evidence" value="ECO:0007669"/>
    <property type="project" value="InterPro"/>
</dbReference>
<dbReference type="InterPro" id="IPR036390">
    <property type="entry name" value="WH_DNA-bd_sf"/>
</dbReference>
<comment type="similarity">
    <text evidence="1">In the C-terminal section; belongs to the class-I pyridoxal-phosphate-dependent aminotransferase family.</text>
</comment>
<evidence type="ECO:0000313" key="8">
    <source>
        <dbReference type="EMBL" id="VEH06609.1"/>
    </source>
</evidence>
<proteinExistence type="inferred from homology"/>
<evidence type="ECO:0000256" key="2">
    <source>
        <dbReference type="ARBA" id="ARBA00022898"/>
    </source>
</evidence>
<dbReference type="PRINTS" id="PR00035">
    <property type="entry name" value="HTHGNTR"/>
</dbReference>
<dbReference type="OrthoDB" id="199743at2"/>
<keyword evidence="7" id="KW-0032">Aminotransferase</keyword>
<dbReference type="RefSeq" id="WP_046438983.1">
    <property type="nucleotide sequence ID" value="NZ_CP011312.1"/>
</dbReference>
<dbReference type="CDD" id="cd07377">
    <property type="entry name" value="WHTH_GntR"/>
    <property type="match status" value="1"/>
</dbReference>
<dbReference type="InterPro" id="IPR015424">
    <property type="entry name" value="PyrdxlP-dep_Trfase"/>
</dbReference>
<dbReference type="PANTHER" id="PTHR46577:SF1">
    <property type="entry name" value="HTH-TYPE TRANSCRIPTIONAL REGULATORY PROTEIN GABR"/>
    <property type="match status" value="1"/>
</dbReference>
<sequence>MRPDLVAELPIVYFPESPLRIPAQICEQIRGLVTQGLLSPGDHLPSSRSLAAQLGVSRGSVVTAYDQLLAEGYIITAHGSGSQINPQLLSVTPGTTPISTIPENPKNTLISLSPGMPDITKIVDSSWRSAWREAATDPSTCPLLGDNQLRYEIAEHVRHMRGVLIDPAQVIITAGAREGLSLILTCLGRNTIVGLESPGYPGLRGIPYALGHKIIDIPTTRQGIDVDKLDPHIDVAVLTPSHQYPQGGSLSAQTRTQLAQWAARTNTWLVEDDFDSELRYTGQPLPSLATIAPERTILLGTFSTLLSPGLSCGFIIVPPLLLQQLSTHRQTLGQPVSAITQRALSYYLHQGALRRRTQRLRRIYRRRRDMVVSLLGSLENTTLLPISGGLHAVLLCNSQHVINYCAQAGFQLTALEDYWGGTNFKERVDGIVFGFGLHDDLTLTRALEAIRDAVTG</sequence>
<keyword evidence="9" id="KW-1185">Reference proteome</keyword>
<dbReference type="InterPro" id="IPR015421">
    <property type="entry name" value="PyrdxlP-dep_Trfase_major"/>
</dbReference>
<keyword evidence="5" id="KW-0804">Transcription</keyword>
<keyword evidence="3" id="KW-0805">Transcription regulation</keyword>
<accession>A0A0F6R190</accession>
<dbReference type="GO" id="GO:0003700">
    <property type="term" value="F:DNA-binding transcription factor activity"/>
    <property type="evidence" value="ECO:0007669"/>
    <property type="project" value="InterPro"/>
</dbReference>
<dbReference type="PANTHER" id="PTHR46577">
    <property type="entry name" value="HTH-TYPE TRANSCRIPTIONAL REGULATORY PROTEIN GABR"/>
    <property type="match status" value="1"/>
</dbReference>
<feature type="domain" description="HTH gntR-type" evidence="6">
    <location>
        <begin position="19"/>
        <end position="87"/>
    </location>
</feature>
<dbReference type="InterPro" id="IPR004839">
    <property type="entry name" value="Aminotransferase_I/II_large"/>
</dbReference>
<organism evidence="7 9">
    <name type="scientific">Corynebacterium kutscheri</name>
    <dbReference type="NCBI Taxonomy" id="35755"/>
    <lineage>
        <taxon>Bacteria</taxon>
        <taxon>Bacillati</taxon>
        <taxon>Actinomycetota</taxon>
        <taxon>Actinomycetes</taxon>
        <taxon>Mycobacteriales</taxon>
        <taxon>Corynebacteriaceae</taxon>
        <taxon>Corynebacterium</taxon>
    </lineage>
</organism>
<evidence type="ECO:0000256" key="5">
    <source>
        <dbReference type="ARBA" id="ARBA00023163"/>
    </source>
</evidence>
<reference evidence="7 9" key="1">
    <citation type="journal article" date="2015" name="Genome Announc.">
        <title>Complete Genome Sequence of Corynebacterium kutscheri DSM 20755, a Corynebacterial Type Strain with Remarkably Low G+C Content of Chromosomal DNA.</title>
        <authorList>
            <person name="Ruckert C."/>
            <person name="Albersmeier A."/>
            <person name="Winkler A."/>
            <person name="Tauch A."/>
        </authorList>
    </citation>
    <scope>NUCLEOTIDE SEQUENCE [LARGE SCALE GENOMIC DNA]</scope>
    <source>
        <strain evidence="7 9">DSM 20755</strain>
    </source>
</reference>
<dbReference type="Proteomes" id="UP000033457">
    <property type="component" value="Chromosome"/>
</dbReference>
<dbReference type="STRING" id="35755.UL82_03255"/>
<reference evidence="8 10" key="2">
    <citation type="submission" date="2018-12" db="EMBL/GenBank/DDBJ databases">
        <authorList>
            <consortium name="Pathogen Informatics"/>
        </authorList>
    </citation>
    <scope>NUCLEOTIDE SEQUENCE [LARGE SCALE GENOMIC DNA]</scope>
    <source>
        <strain evidence="8 10">NCTC949</strain>
    </source>
</reference>
<evidence type="ECO:0000256" key="1">
    <source>
        <dbReference type="ARBA" id="ARBA00005384"/>
    </source>
</evidence>
<keyword evidence="7" id="KW-0808">Transferase</keyword>
<evidence type="ECO:0000259" key="6">
    <source>
        <dbReference type="PROSITE" id="PS50949"/>
    </source>
</evidence>